<dbReference type="OrthoDB" id="140919at2"/>
<organism evidence="2 3">
    <name type="scientific">Neorhodopirellula pilleata</name>
    <dbReference type="NCBI Taxonomy" id="2714738"/>
    <lineage>
        <taxon>Bacteria</taxon>
        <taxon>Pseudomonadati</taxon>
        <taxon>Planctomycetota</taxon>
        <taxon>Planctomycetia</taxon>
        <taxon>Pirellulales</taxon>
        <taxon>Pirellulaceae</taxon>
        <taxon>Neorhodopirellula</taxon>
    </lineage>
</organism>
<dbReference type="EC" id="5.3.1.9" evidence="2"/>
<dbReference type="Proteomes" id="UP000316213">
    <property type="component" value="Unassembled WGS sequence"/>
</dbReference>
<feature type="region of interest" description="Disordered" evidence="1">
    <location>
        <begin position="394"/>
        <end position="413"/>
    </location>
</feature>
<dbReference type="Gene3D" id="3.40.50.10490">
    <property type="entry name" value="Glucose-6-phosphate isomerase like protein, domain 1"/>
    <property type="match status" value="2"/>
</dbReference>
<dbReference type="RefSeq" id="WP_146582962.1">
    <property type="nucleotide sequence ID" value="NZ_SJPM01000046.1"/>
</dbReference>
<proteinExistence type="predicted"/>
<keyword evidence="2" id="KW-0413">Isomerase</keyword>
<dbReference type="SUPFAM" id="SSF53697">
    <property type="entry name" value="SIS domain"/>
    <property type="match status" value="1"/>
</dbReference>
<sequence length="413" mass="46229">MISLELDSSASLCSDADLFAFGATETAHSERLQRLENRPCFRLPEQQLDQYVKRRGSSDLGRVFHVANGLHEHIDAIVVLGSRRSTLAFEGLMQACCDPYHNELSRAQRGCKPRVYFAGDGYDNDATASLLERLRAADDETSQAERRFAILIHLDDQAEPAIAALPPFVECLRRMSPDRTDSWLSRLVVPIVHKGVSVEQGCAGIQPKFTFELDRDLRGESNALSTATLLPAAFLGLDCMKLLEGAVAMNTHFGSAPCQQNLVRRYESIIRCWAAKHPEVIPSIRVWEHSLRSLQQWGGSLNPHAETNPAQPPCTIHWRVRSHRTDPVILADKPGQTYHDQLHWQINRFNRSMQSSGYPTIDLTLPIIEPYTLGQLIQMTIITADQQAVPHGFADATRTDSDTATLEEREQVS</sequence>
<name>A0A5C5ZFS4_9BACT</name>
<dbReference type="GO" id="GO:0004347">
    <property type="term" value="F:glucose-6-phosphate isomerase activity"/>
    <property type="evidence" value="ECO:0007669"/>
    <property type="project" value="UniProtKB-EC"/>
</dbReference>
<dbReference type="GO" id="GO:0097367">
    <property type="term" value="F:carbohydrate derivative binding"/>
    <property type="evidence" value="ECO:0007669"/>
    <property type="project" value="InterPro"/>
</dbReference>
<dbReference type="GO" id="GO:1901135">
    <property type="term" value="P:carbohydrate derivative metabolic process"/>
    <property type="evidence" value="ECO:0007669"/>
    <property type="project" value="InterPro"/>
</dbReference>
<evidence type="ECO:0000313" key="3">
    <source>
        <dbReference type="Proteomes" id="UP000316213"/>
    </source>
</evidence>
<dbReference type="EMBL" id="SJPM01000046">
    <property type="protein sequence ID" value="TWT86056.1"/>
    <property type="molecule type" value="Genomic_DNA"/>
</dbReference>
<keyword evidence="3" id="KW-1185">Reference proteome</keyword>
<accession>A0A5C5ZFS4</accession>
<protein>
    <submittedName>
        <fullName evidence="2">Glucose-6-phosphate isomerase</fullName>
        <ecNumber evidence="2">5.3.1.9</ecNumber>
    </submittedName>
</protein>
<gene>
    <name evidence="2" type="primary">pgi_2</name>
    <name evidence="2" type="ORF">Pla100_62460</name>
</gene>
<evidence type="ECO:0000256" key="1">
    <source>
        <dbReference type="SAM" id="MobiDB-lite"/>
    </source>
</evidence>
<dbReference type="InterPro" id="IPR046348">
    <property type="entry name" value="SIS_dom_sf"/>
</dbReference>
<evidence type="ECO:0000313" key="2">
    <source>
        <dbReference type="EMBL" id="TWT86056.1"/>
    </source>
</evidence>
<feature type="compositionally biased region" description="Basic and acidic residues" evidence="1">
    <location>
        <begin position="397"/>
        <end position="413"/>
    </location>
</feature>
<dbReference type="AlphaFoldDB" id="A0A5C5ZFS4"/>
<comment type="caution">
    <text evidence="2">The sequence shown here is derived from an EMBL/GenBank/DDBJ whole genome shotgun (WGS) entry which is preliminary data.</text>
</comment>
<reference evidence="2 3" key="1">
    <citation type="submission" date="2019-02" db="EMBL/GenBank/DDBJ databases">
        <title>Deep-cultivation of Planctomycetes and their phenomic and genomic characterization uncovers novel biology.</title>
        <authorList>
            <person name="Wiegand S."/>
            <person name="Jogler M."/>
            <person name="Boedeker C."/>
            <person name="Pinto D."/>
            <person name="Vollmers J."/>
            <person name="Rivas-Marin E."/>
            <person name="Kohn T."/>
            <person name="Peeters S.H."/>
            <person name="Heuer A."/>
            <person name="Rast P."/>
            <person name="Oberbeckmann S."/>
            <person name="Bunk B."/>
            <person name="Jeske O."/>
            <person name="Meyerdierks A."/>
            <person name="Storesund J.E."/>
            <person name="Kallscheuer N."/>
            <person name="Luecker S."/>
            <person name="Lage O.M."/>
            <person name="Pohl T."/>
            <person name="Merkel B.J."/>
            <person name="Hornburger P."/>
            <person name="Mueller R.-W."/>
            <person name="Bruemmer F."/>
            <person name="Labrenz M."/>
            <person name="Spormann A.M."/>
            <person name="Op Den Camp H."/>
            <person name="Overmann J."/>
            <person name="Amann R."/>
            <person name="Jetten M.S.M."/>
            <person name="Mascher T."/>
            <person name="Medema M.H."/>
            <person name="Devos D.P."/>
            <person name="Kaster A.-K."/>
            <person name="Ovreas L."/>
            <person name="Rohde M."/>
            <person name="Galperin M.Y."/>
            <person name="Jogler C."/>
        </authorList>
    </citation>
    <scope>NUCLEOTIDE SEQUENCE [LARGE SCALE GENOMIC DNA]</scope>
    <source>
        <strain evidence="2 3">Pla100</strain>
    </source>
</reference>